<keyword evidence="1" id="KW-0732">Signal</keyword>
<accession>A0A1B6DAK7</accession>
<evidence type="ECO:0008006" key="3">
    <source>
        <dbReference type="Google" id="ProtNLM"/>
    </source>
</evidence>
<dbReference type="SUPFAM" id="SSF50814">
    <property type="entry name" value="Lipocalins"/>
    <property type="match status" value="1"/>
</dbReference>
<reference evidence="2" key="1">
    <citation type="submission" date="2015-12" db="EMBL/GenBank/DDBJ databases">
        <title>De novo transcriptome assembly of four potential Pierce s Disease insect vectors from Arizona vineyards.</title>
        <authorList>
            <person name="Tassone E.E."/>
        </authorList>
    </citation>
    <scope>NUCLEOTIDE SEQUENCE</scope>
</reference>
<feature type="chain" id="PRO_5008581093" description="Lipocalin/cytosolic fatty-acid binding domain-containing protein" evidence="1">
    <location>
        <begin position="18"/>
        <end position="176"/>
    </location>
</feature>
<gene>
    <name evidence="2" type="ORF">g.1874</name>
</gene>
<name>A0A1B6DAK7_9HEMI</name>
<dbReference type="Gene3D" id="2.40.128.20">
    <property type="match status" value="1"/>
</dbReference>
<protein>
    <recommendedName>
        <fullName evidence="3">Lipocalin/cytosolic fatty-acid binding domain-containing protein</fullName>
    </recommendedName>
</protein>
<evidence type="ECO:0000256" key="1">
    <source>
        <dbReference type="SAM" id="SignalP"/>
    </source>
</evidence>
<organism evidence="2">
    <name type="scientific">Clastoptera arizonana</name>
    <name type="common">Arizona spittle bug</name>
    <dbReference type="NCBI Taxonomy" id="38151"/>
    <lineage>
        <taxon>Eukaryota</taxon>
        <taxon>Metazoa</taxon>
        <taxon>Ecdysozoa</taxon>
        <taxon>Arthropoda</taxon>
        <taxon>Hexapoda</taxon>
        <taxon>Insecta</taxon>
        <taxon>Pterygota</taxon>
        <taxon>Neoptera</taxon>
        <taxon>Paraneoptera</taxon>
        <taxon>Hemiptera</taxon>
        <taxon>Auchenorrhyncha</taxon>
        <taxon>Cercopoidea</taxon>
        <taxon>Clastopteridae</taxon>
        <taxon>Clastoptera</taxon>
    </lineage>
</organism>
<proteinExistence type="predicted"/>
<dbReference type="EMBL" id="GEDC01014673">
    <property type="protein sequence ID" value="JAS22625.1"/>
    <property type="molecule type" value="Transcribed_RNA"/>
</dbReference>
<feature type="signal peptide" evidence="1">
    <location>
        <begin position="1"/>
        <end position="17"/>
    </location>
</feature>
<dbReference type="AlphaFoldDB" id="A0A1B6DAK7"/>
<evidence type="ECO:0000313" key="2">
    <source>
        <dbReference type="EMBL" id="JAS22625.1"/>
    </source>
</evidence>
<dbReference type="InterPro" id="IPR012674">
    <property type="entry name" value="Calycin"/>
</dbReference>
<sequence>MWTYVVCVTLLLSTATAKREYGSCDPLTPEWEFSIPRFSLTWYLQYSLDSVSADCISIYFVNGINEMYFTIEYKDLMTNKTTKGKGVAKLLNPAKVEAAFEVTYKDESLWKWPHIITITFVDNHRYSVIEACSPQPLGFRNRHLWVLTRSPNYTTPFPTLDVKNLFHINHKGCNYK</sequence>